<name>A0A2P2QAS3_RHIMU</name>
<accession>A0A2P2QAS3</accession>
<reference evidence="1" key="1">
    <citation type="submission" date="2018-02" db="EMBL/GenBank/DDBJ databases">
        <title>Rhizophora mucronata_Transcriptome.</title>
        <authorList>
            <person name="Meera S.P."/>
            <person name="Sreeshan A."/>
            <person name="Augustine A."/>
        </authorList>
    </citation>
    <scope>NUCLEOTIDE SEQUENCE</scope>
    <source>
        <tissue evidence="1">Leaf</tissue>
    </source>
</reference>
<organism evidence="1">
    <name type="scientific">Rhizophora mucronata</name>
    <name type="common">Asiatic mangrove</name>
    <dbReference type="NCBI Taxonomy" id="61149"/>
    <lineage>
        <taxon>Eukaryota</taxon>
        <taxon>Viridiplantae</taxon>
        <taxon>Streptophyta</taxon>
        <taxon>Embryophyta</taxon>
        <taxon>Tracheophyta</taxon>
        <taxon>Spermatophyta</taxon>
        <taxon>Magnoliopsida</taxon>
        <taxon>eudicotyledons</taxon>
        <taxon>Gunneridae</taxon>
        <taxon>Pentapetalae</taxon>
        <taxon>rosids</taxon>
        <taxon>fabids</taxon>
        <taxon>Malpighiales</taxon>
        <taxon>Rhizophoraceae</taxon>
        <taxon>Rhizophora</taxon>
    </lineage>
</organism>
<sequence>MLLSLVFHHQTLSQSFSYCLQVYVKGNYNLVIMSQRNLQRHG</sequence>
<protein>
    <submittedName>
        <fullName evidence="1">Uncharacterized protein</fullName>
    </submittedName>
</protein>
<dbReference type="AlphaFoldDB" id="A0A2P2QAS3"/>
<dbReference type="EMBL" id="GGEC01083581">
    <property type="protein sequence ID" value="MBX64065.1"/>
    <property type="molecule type" value="Transcribed_RNA"/>
</dbReference>
<proteinExistence type="predicted"/>
<evidence type="ECO:0000313" key="1">
    <source>
        <dbReference type="EMBL" id="MBX64065.1"/>
    </source>
</evidence>